<evidence type="ECO:0008006" key="4">
    <source>
        <dbReference type="Google" id="ProtNLM"/>
    </source>
</evidence>
<gene>
    <name evidence="2" type="ORF">H9862_00200</name>
</gene>
<dbReference type="Proteomes" id="UP000823964">
    <property type="component" value="Unassembled WGS sequence"/>
</dbReference>
<protein>
    <recommendedName>
        <fullName evidence="4">DOMON-like domain-containing protein</fullName>
    </recommendedName>
</protein>
<name>A0A9D1V9Y6_9BACT</name>
<proteinExistence type="predicted"/>
<reference evidence="2" key="1">
    <citation type="journal article" date="2021" name="PeerJ">
        <title>Extensive microbial diversity within the chicken gut microbiome revealed by metagenomics and culture.</title>
        <authorList>
            <person name="Gilroy R."/>
            <person name="Ravi A."/>
            <person name="Getino M."/>
            <person name="Pursley I."/>
            <person name="Horton D.L."/>
            <person name="Alikhan N.F."/>
            <person name="Baker D."/>
            <person name="Gharbi K."/>
            <person name="Hall N."/>
            <person name="Watson M."/>
            <person name="Adriaenssens E.M."/>
            <person name="Foster-Nyarko E."/>
            <person name="Jarju S."/>
            <person name="Secka A."/>
            <person name="Antonio M."/>
            <person name="Oren A."/>
            <person name="Chaudhuri R.R."/>
            <person name="La Ragione R."/>
            <person name="Hildebrand F."/>
            <person name="Pallen M.J."/>
        </authorList>
    </citation>
    <scope>NUCLEOTIDE SEQUENCE</scope>
    <source>
        <strain evidence="2">14975</strain>
    </source>
</reference>
<dbReference type="AlphaFoldDB" id="A0A9D1V9Y6"/>
<dbReference type="Gene3D" id="2.60.40.1190">
    <property type="match status" value="1"/>
</dbReference>
<dbReference type="EMBL" id="DXFQ01000005">
    <property type="protein sequence ID" value="HIX19004.1"/>
    <property type="molecule type" value="Genomic_DNA"/>
</dbReference>
<organism evidence="2 3">
    <name type="scientific">Candidatus Akkermansia intestinigallinarum</name>
    <dbReference type="NCBI Taxonomy" id="2838431"/>
    <lineage>
        <taxon>Bacteria</taxon>
        <taxon>Pseudomonadati</taxon>
        <taxon>Verrucomicrobiota</taxon>
        <taxon>Verrucomicrobiia</taxon>
        <taxon>Verrucomicrobiales</taxon>
        <taxon>Akkermansiaceae</taxon>
        <taxon>Akkermansia</taxon>
    </lineage>
</organism>
<comment type="caution">
    <text evidence="2">The sequence shown here is derived from an EMBL/GenBank/DDBJ whole genome shotgun (WGS) entry which is preliminary data.</text>
</comment>
<dbReference type="SUPFAM" id="SSF49344">
    <property type="entry name" value="CBD9-like"/>
    <property type="match status" value="1"/>
</dbReference>
<evidence type="ECO:0000313" key="2">
    <source>
        <dbReference type="EMBL" id="HIX19004.1"/>
    </source>
</evidence>
<accession>A0A9D1V9Y6</accession>
<reference evidence="2" key="2">
    <citation type="submission" date="2021-04" db="EMBL/GenBank/DDBJ databases">
        <authorList>
            <person name="Gilroy R."/>
        </authorList>
    </citation>
    <scope>NUCLEOTIDE SEQUENCE</scope>
    <source>
        <strain evidence="2">14975</strain>
    </source>
</reference>
<evidence type="ECO:0000256" key="1">
    <source>
        <dbReference type="SAM" id="MobiDB-lite"/>
    </source>
</evidence>
<evidence type="ECO:0000313" key="3">
    <source>
        <dbReference type="Proteomes" id="UP000823964"/>
    </source>
</evidence>
<feature type="region of interest" description="Disordered" evidence="1">
    <location>
        <begin position="165"/>
        <end position="187"/>
    </location>
</feature>
<sequence length="187" mass="20362">MTSIIQDPSRTSPQLIEKDWYGAPVAPPLAYSFALSRDELIFKASRQAPARIHPDAQPGRFQPELWRYDTAEFFIAAAEGGRYLEFNLCPNGAWWACAFDAARQAAAEPPPSGVSAAGQCSAEGWSCEAHLPLSELKRLGIDPCRCRLVATAILNTPEQIFLTTADSSDGEPDFHRPDTWPTAAVGA</sequence>